<dbReference type="EMBL" id="JAVDUM010000009">
    <property type="protein sequence ID" value="MDR6867582.1"/>
    <property type="molecule type" value="Genomic_DNA"/>
</dbReference>
<evidence type="ECO:0000313" key="9">
    <source>
        <dbReference type="Proteomes" id="UP001259347"/>
    </source>
</evidence>
<dbReference type="PRINTS" id="PR00099">
    <property type="entry name" value="CPSGATASE"/>
</dbReference>
<keyword evidence="8" id="KW-0032">Aminotransferase</keyword>
<dbReference type="Pfam" id="PF00425">
    <property type="entry name" value="Chorismate_bind"/>
    <property type="match status" value="1"/>
</dbReference>
<comment type="caution">
    <text evidence="8">The sequence shown here is derived from an EMBL/GenBank/DDBJ whole genome shotgun (WGS) entry which is preliminary data.</text>
</comment>
<dbReference type="InterPro" id="IPR017926">
    <property type="entry name" value="GATASE"/>
</dbReference>
<gene>
    <name evidence="8" type="ORF">J2Y69_002186</name>
</gene>
<dbReference type="PANTHER" id="PTHR11236:SF18">
    <property type="entry name" value="AMINODEOXYCHORISMATE SYNTHASE"/>
    <property type="match status" value="1"/>
</dbReference>
<dbReference type="Proteomes" id="UP001259347">
    <property type="component" value="Unassembled WGS sequence"/>
</dbReference>
<dbReference type="EC" id="2.6.1.85" evidence="2"/>
<evidence type="ECO:0000256" key="4">
    <source>
        <dbReference type="ARBA" id="ARBA00022962"/>
    </source>
</evidence>
<keyword evidence="4" id="KW-0315">Glutamine amidotransferase</keyword>
<dbReference type="InterPro" id="IPR019999">
    <property type="entry name" value="Anth_synth_I-like"/>
</dbReference>
<dbReference type="RefSeq" id="WP_310020523.1">
    <property type="nucleotide sequence ID" value="NZ_JAVDUM010000009.1"/>
</dbReference>
<dbReference type="InterPro" id="IPR029062">
    <property type="entry name" value="Class_I_gatase-like"/>
</dbReference>
<evidence type="ECO:0000313" key="8">
    <source>
        <dbReference type="EMBL" id="MDR6867582.1"/>
    </source>
</evidence>
<dbReference type="InterPro" id="IPR006221">
    <property type="entry name" value="TrpG/PapA_dom"/>
</dbReference>
<dbReference type="Pfam" id="PF00117">
    <property type="entry name" value="GATase"/>
    <property type="match status" value="1"/>
</dbReference>
<evidence type="ECO:0000259" key="5">
    <source>
        <dbReference type="Pfam" id="PF00117"/>
    </source>
</evidence>
<dbReference type="InterPro" id="IPR005801">
    <property type="entry name" value="ADC_synthase"/>
</dbReference>
<feature type="domain" description="Chorismate-utilising enzyme C-terminal" evidence="6">
    <location>
        <begin position="473"/>
        <end position="729"/>
    </location>
</feature>
<evidence type="ECO:0000256" key="3">
    <source>
        <dbReference type="ARBA" id="ARBA00022679"/>
    </source>
</evidence>
<organism evidence="8 9">
    <name type="scientific">Microbacterium resistens</name>
    <dbReference type="NCBI Taxonomy" id="156977"/>
    <lineage>
        <taxon>Bacteria</taxon>
        <taxon>Bacillati</taxon>
        <taxon>Actinomycetota</taxon>
        <taxon>Actinomycetes</taxon>
        <taxon>Micrococcales</taxon>
        <taxon>Microbacteriaceae</taxon>
        <taxon>Microbacterium</taxon>
    </lineage>
</organism>
<keyword evidence="9" id="KW-1185">Reference proteome</keyword>
<dbReference type="PROSITE" id="PS51273">
    <property type="entry name" value="GATASE_TYPE_1"/>
    <property type="match status" value="1"/>
</dbReference>
<dbReference type="Pfam" id="PF04715">
    <property type="entry name" value="Anth_synt_I_N"/>
    <property type="match status" value="1"/>
</dbReference>
<evidence type="ECO:0000256" key="2">
    <source>
        <dbReference type="ARBA" id="ARBA00013139"/>
    </source>
</evidence>
<comment type="similarity">
    <text evidence="1">In the C-terminal section; belongs to the anthranilate synthase component I family.</text>
</comment>
<evidence type="ECO:0000259" key="7">
    <source>
        <dbReference type="Pfam" id="PF04715"/>
    </source>
</evidence>
<reference evidence="8 9" key="1">
    <citation type="submission" date="2023-07" db="EMBL/GenBank/DDBJ databases">
        <title>Sorghum-associated microbial communities from plants grown in Nebraska, USA.</title>
        <authorList>
            <person name="Schachtman D."/>
        </authorList>
    </citation>
    <scope>NUCLEOTIDE SEQUENCE [LARGE SCALE GENOMIC DNA]</scope>
    <source>
        <strain evidence="8 9">2980</strain>
    </source>
</reference>
<dbReference type="SUPFAM" id="SSF52317">
    <property type="entry name" value="Class I glutamine amidotransferase-like"/>
    <property type="match status" value="1"/>
</dbReference>
<feature type="domain" description="Anthranilate synthase component I N-terminal" evidence="7">
    <location>
        <begin position="261"/>
        <end position="400"/>
    </location>
</feature>
<dbReference type="InterPro" id="IPR015890">
    <property type="entry name" value="Chorismate_C"/>
</dbReference>
<name>A0ABU1SD94_9MICO</name>
<keyword evidence="3 8" id="KW-0808">Transferase</keyword>
<dbReference type="Gene3D" id="3.60.120.10">
    <property type="entry name" value="Anthranilate synthase"/>
    <property type="match status" value="1"/>
</dbReference>
<dbReference type="GO" id="GO:0046820">
    <property type="term" value="F:4-amino-4-deoxychorismate synthase activity"/>
    <property type="evidence" value="ECO:0007669"/>
    <property type="project" value="UniProtKB-EC"/>
</dbReference>
<accession>A0ABU1SD94</accession>
<dbReference type="PANTHER" id="PTHR11236">
    <property type="entry name" value="AMINOBENZOATE/ANTHRANILATE SYNTHASE"/>
    <property type="match status" value="1"/>
</dbReference>
<sequence length="744" mass="79475">MSPDPRRPIRTLLIDNDDSFTYNLFHQLAQVTGTPPTVVRNDAVEVLARLDDYDGIVISPGPGDPRVPADFGICAEVIRSSAVPLLGVCLGHQGLAAAYGAEVVRAPEPRHGRTSAILHDGEGLFRGIPSPVEMVRYHSLMVDDVPDALAVTAVAADDGVVMALRHRERPQWGVQFHPESIASPHGTRILENFVALIEERRDTGARGAPIVERAPADVSVRASARADAPAGVDSPARVDRSGGSGRVLRRELPLRTDAATLFDALWSGHDHAVWLDGNRPGDARSRFSIMGGANDAEARIATADVVAHTVTLHEWGSERTLRTGFFDWLEDELDAHRIAPIDGPVDSPLPGALGWVGWLGYELRAECGSSGARRSETPDAALLFLDRALVVDHEEARIHLLALVPEEAGAPASGDRDAEDWLERTVKAITAIDTSALDSAALDSLMTDSPMTGVGAALRPAASAPSLRARHSRPEYLALIRECQERIAAGETYEVCLTNTIDVGIDDAFDPLAAYLLLRAQNPAPFGAFLRLGGVSVLSTSPERFLRISAEGDVESSPIKGTRPRGRDGTEDAAIRAELAAAEKDRSENLMIVDLVRHDLGRTAEIGSVHVDGLFRVESYATVHQLVSTVRSRLRADATPVACVRAAFPPGSMTGAPKLRTMTIIDELEGAPRGVYSGAIGRFALDGSVDLSVVIRTLVVSPRGAAYGVGGAIVALSDPEDEYRETVVKAAPLLRLLGAEFPTG</sequence>
<evidence type="ECO:0000256" key="1">
    <source>
        <dbReference type="ARBA" id="ARBA00005970"/>
    </source>
</evidence>
<dbReference type="SUPFAM" id="SSF56322">
    <property type="entry name" value="ADC synthase"/>
    <property type="match status" value="1"/>
</dbReference>
<dbReference type="PRINTS" id="PR00096">
    <property type="entry name" value="GATASE"/>
</dbReference>
<dbReference type="NCBIfam" id="TIGR00566">
    <property type="entry name" value="trpG_papA"/>
    <property type="match status" value="1"/>
</dbReference>
<dbReference type="CDD" id="cd01743">
    <property type="entry name" value="GATase1_Anthranilate_Synthase"/>
    <property type="match status" value="1"/>
</dbReference>
<proteinExistence type="inferred from homology"/>
<dbReference type="PRINTS" id="PR00097">
    <property type="entry name" value="ANTSNTHASEII"/>
</dbReference>
<dbReference type="Gene3D" id="3.40.50.880">
    <property type="match status" value="1"/>
</dbReference>
<evidence type="ECO:0000259" key="6">
    <source>
        <dbReference type="Pfam" id="PF00425"/>
    </source>
</evidence>
<dbReference type="InterPro" id="IPR005802">
    <property type="entry name" value="ADC_synth_comp_1"/>
</dbReference>
<feature type="domain" description="Glutamine amidotransferase" evidence="5">
    <location>
        <begin position="12"/>
        <end position="194"/>
    </location>
</feature>
<dbReference type="NCBIfam" id="TIGR00553">
    <property type="entry name" value="pabB"/>
    <property type="match status" value="1"/>
</dbReference>
<dbReference type="InterPro" id="IPR006805">
    <property type="entry name" value="Anth_synth_I_N"/>
</dbReference>
<protein>
    <recommendedName>
        <fullName evidence="2">aminodeoxychorismate synthase</fullName>
        <ecNumber evidence="2">2.6.1.85</ecNumber>
    </recommendedName>
</protein>